<evidence type="ECO:0008006" key="3">
    <source>
        <dbReference type="Google" id="ProtNLM"/>
    </source>
</evidence>
<sequence>MDLTATEDILRNPAALHSLKRDQLIRLCKIHGVKASGKNVDIAERLANIPLKATQQVPQSQLVTIKEDTVTSIGTTKTGSDFGSVKCVSVKQTSLTSPHPKYSIIIIKIYCVFFRFHFAQNHLYSAHVNIHHRYLSTIYNVITSLI</sequence>
<accession>A0AA39NNT6</accession>
<comment type="caution">
    <text evidence="1">The sequence shown here is derived from an EMBL/GenBank/DDBJ whole genome shotgun (WGS) entry which is preliminary data.</text>
</comment>
<gene>
    <name evidence="1" type="ORF">EV420DRAFT_4937</name>
</gene>
<dbReference type="RefSeq" id="XP_060338834.1">
    <property type="nucleotide sequence ID" value="XM_060482364.1"/>
</dbReference>
<evidence type="ECO:0000313" key="1">
    <source>
        <dbReference type="EMBL" id="KAK0469041.1"/>
    </source>
</evidence>
<reference evidence="1" key="1">
    <citation type="submission" date="2023-06" db="EMBL/GenBank/DDBJ databases">
        <authorList>
            <consortium name="Lawrence Berkeley National Laboratory"/>
            <person name="Ahrendt S."/>
            <person name="Sahu N."/>
            <person name="Indic B."/>
            <person name="Wong-Bajracharya J."/>
            <person name="Merenyi Z."/>
            <person name="Ke H.-M."/>
            <person name="Monk M."/>
            <person name="Kocsube S."/>
            <person name="Drula E."/>
            <person name="Lipzen A."/>
            <person name="Balint B."/>
            <person name="Henrissat B."/>
            <person name="Andreopoulos B."/>
            <person name="Martin F.M."/>
            <person name="Harder C.B."/>
            <person name="Rigling D."/>
            <person name="Ford K.L."/>
            <person name="Foster G.D."/>
            <person name="Pangilinan J."/>
            <person name="Papanicolaou A."/>
            <person name="Barry K."/>
            <person name="LaButti K."/>
            <person name="Viragh M."/>
            <person name="Koriabine M."/>
            <person name="Yan M."/>
            <person name="Riley R."/>
            <person name="Champramary S."/>
            <person name="Plett K.L."/>
            <person name="Tsai I.J."/>
            <person name="Slot J."/>
            <person name="Sipos G."/>
            <person name="Plett J."/>
            <person name="Nagy L.G."/>
            <person name="Grigoriev I.V."/>
        </authorList>
    </citation>
    <scope>NUCLEOTIDE SEQUENCE</scope>
    <source>
        <strain evidence="1">CCBAS 213</strain>
    </source>
</reference>
<dbReference type="Proteomes" id="UP001175211">
    <property type="component" value="Unassembled WGS sequence"/>
</dbReference>
<organism evidence="1 2">
    <name type="scientific">Armillaria tabescens</name>
    <name type="common">Ringless honey mushroom</name>
    <name type="synonym">Agaricus tabescens</name>
    <dbReference type="NCBI Taxonomy" id="1929756"/>
    <lineage>
        <taxon>Eukaryota</taxon>
        <taxon>Fungi</taxon>
        <taxon>Dikarya</taxon>
        <taxon>Basidiomycota</taxon>
        <taxon>Agaricomycotina</taxon>
        <taxon>Agaricomycetes</taxon>
        <taxon>Agaricomycetidae</taxon>
        <taxon>Agaricales</taxon>
        <taxon>Marasmiineae</taxon>
        <taxon>Physalacriaceae</taxon>
        <taxon>Desarmillaria</taxon>
    </lineage>
</organism>
<name>A0AA39NNT6_ARMTA</name>
<keyword evidence="2" id="KW-1185">Reference proteome</keyword>
<protein>
    <recommendedName>
        <fullName evidence="3">SAP domain-containing protein</fullName>
    </recommendedName>
</protein>
<dbReference type="GeneID" id="85365912"/>
<dbReference type="EMBL" id="JAUEPS010000001">
    <property type="protein sequence ID" value="KAK0469041.1"/>
    <property type="molecule type" value="Genomic_DNA"/>
</dbReference>
<evidence type="ECO:0000313" key="2">
    <source>
        <dbReference type="Proteomes" id="UP001175211"/>
    </source>
</evidence>
<proteinExistence type="predicted"/>
<dbReference type="AlphaFoldDB" id="A0AA39NNT6"/>